<evidence type="ECO:0000256" key="6">
    <source>
        <dbReference type="ARBA" id="ARBA00023136"/>
    </source>
</evidence>
<comment type="subcellular location">
    <subcellularLocation>
        <location evidence="1">Cell membrane</location>
        <topology evidence="1">Multi-pass membrane protein</topology>
    </subcellularLocation>
</comment>
<dbReference type="Proteomes" id="UP000548423">
    <property type="component" value="Unassembled WGS sequence"/>
</dbReference>
<dbReference type="GO" id="GO:0005886">
    <property type="term" value="C:plasma membrane"/>
    <property type="evidence" value="ECO:0007669"/>
    <property type="project" value="UniProtKB-SubCell"/>
</dbReference>
<reference evidence="10" key="1">
    <citation type="submission" date="2020-07" db="EMBL/GenBank/DDBJ databases">
        <authorList>
            <person name="Partida-Martinez L."/>
            <person name="Huntemann M."/>
            <person name="Clum A."/>
            <person name="Wang J."/>
            <person name="Palaniappan K."/>
            <person name="Ritter S."/>
            <person name="Chen I.-M."/>
            <person name="Stamatis D."/>
            <person name="Reddy T."/>
            <person name="O'Malley R."/>
            <person name="Daum C."/>
            <person name="Shapiro N."/>
            <person name="Ivanova N."/>
            <person name="Kyrpides N."/>
            <person name="Woyke T."/>
        </authorList>
    </citation>
    <scope>NUCLEOTIDE SEQUENCE [LARGE SCALE GENOMIC DNA]</scope>
    <source>
        <strain evidence="10">AT2.8</strain>
    </source>
</reference>
<gene>
    <name evidence="9" type="ORF">F4694_003114</name>
</gene>
<evidence type="ECO:0000313" key="10">
    <source>
        <dbReference type="Proteomes" id="UP000548423"/>
    </source>
</evidence>
<evidence type="ECO:0000256" key="5">
    <source>
        <dbReference type="ARBA" id="ARBA00022989"/>
    </source>
</evidence>
<dbReference type="PANTHER" id="PTHR43124:SF3">
    <property type="entry name" value="CHLORAMPHENICOL EFFLUX PUMP RV0191"/>
    <property type="match status" value="1"/>
</dbReference>
<keyword evidence="6 7" id="KW-0472">Membrane</keyword>
<dbReference type="PROSITE" id="PS50850">
    <property type="entry name" value="MFS"/>
    <property type="match status" value="1"/>
</dbReference>
<keyword evidence="5 7" id="KW-1133">Transmembrane helix</keyword>
<sequence>MNKFQWFMVCFVSFIHFLALSHRMEVVPFLVDLKDMYHVGFTQVGGLLSSFLLGYAIFQIPAGTLADRYSPVSLIVLGLSLMMISSMIFSMTHSLYIALILRFIMGASAAMIFSPAIKLISIHSPKEKRGLSIGILEGAAAAGSLLTLTVFPILSIYVEWNTLFLMLSILLLPTLLLFLKVPKGKNTSEIQGKKEVQPRVFLNLFKDKKIHRLLGISFFGLFGLYGFLAWMPTYLEAAMGYTKQETGLIMAIMMIAQIIGAPLSGKLSDIVGQRKSTLIIGSILAAGCCLWLIFLNDTGIYCTAFVIGIAISWSLAPMLTLATEMVHISSAGSLISIMNTVGQLGSAISGYVFGMLYDTFGSFQIIWIVSFIACLIRIMFTFGELENHQVIESEKEISI</sequence>
<feature type="transmembrane region" description="Helical" evidence="7">
    <location>
        <begin position="334"/>
        <end position="354"/>
    </location>
</feature>
<evidence type="ECO:0000256" key="1">
    <source>
        <dbReference type="ARBA" id="ARBA00004651"/>
    </source>
</evidence>
<evidence type="ECO:0000313" key="9">
    <source>
        <dbReference type="EMBL" id="NYE06334.1"/>
    </source>
</evidence>
<feature type="transmembrane region" description="Helical" evidence="7">
    <location>
        <begin position="39"/>
        <end position="58"/>
    </location>
</feature>
<name>A0A852TGM9_9BACI</name>
<keyword evidence="3" id="KW-1003">Cell membrane</keyword>
<feature type="transmembrane region" description="Helical" evidence="7">
    <location>
        <begin position="70"/>
        <end position="89"/>
    </location>
</feature>
<dbReference type="AlphaFoldDB" id="A0A852TGM9"/>
<evidence type="ECO:0000256" key="2">
    <source>
        <dbReference type="ARBA" id="ARBA00022448"/>
    </source>
</evidence>
<keyword evidence="2" id="KW-0813">Transport</keyword>
<dbReference type="SUPFAM" id="SSF103473">
    <property type="entry name" value="MFS general substrate transporter"/>
    <property type="match status" value="1"/>
</dbReference>
<organism evidence="9 10">
    <name type="scientific">Neobacillus niacini</name>
    <dbReference type="NCBI Taxonomy" id="86668"/>
    <lineage>
        <taxon>Bacteria</taxon>
        <taxon>Bacillati</taxon>
        <taxon>Bacillota</taxon>
        <taxon>Bacilli</taxon>
        <taxon>Bacillales</taxon>
        <taxon>Bacillaceae</taxon>
        <taxon>Neobacillus</taxon>
    </lineage>
</organism>
<dbReference type="InterPro" id="IPR020846">
    <property type="entry name" value="MFS_dom"/>
</dbReference>
<dbReference type="InterPro" id="IPR011701">
    <property type="entry name" value="MFS"/>
</dbReference>
<protein>
    <submittedName>
        <fullName evidence="9">MFS family arabinose efflux permease</fullName>
    </submittedName>
</protein>
<dbReference type="Gene3D" id="1.20.1250.20">
    <property type="entry name" value="MFS general substrate transporter like domains"/>
    <property type="match status" value="2"/>
</dbReference>
<feature type="transmembrane region" description="Helical" evidence="7">
    <location>
        <begin position="277"/>
        <end position="294"/>
    </location>
</feature>
<evidence type="ECO:0000256" key="3">
    <source>
        <dbReference type="ARBA" id="ARBA00022475"/>
    </source>
</evidence>
<feature type="transmembrane region" description="Helical" evidence="7">
    <location>
        <begin position="213"/>
        <end position="235"/>
    </location>
</feature>
<comment type="caution">
    <text evidence="9">The sequence shown here is derived from an EMBL/GenBank/DDBJ whole genome shotgun (WGS) entry which is preliminary data.</text>
</comment>
<dbReference type="InterPro" id="IPR050189">
    <property type="entry name" value="MFS_Efflux_Transporters"/>
</dbReference>
<feature type="domain" description="Major facilitator superfamily (MFS) profile" evidence="8">
    <location>
        <begin position="1"/>
        <end position="389"/>
    </location>
</feature>
<evidence type="ECO:0000256" key="4">
    <source>
        <dbReference type="ARBA" id="ARBA00022692"/>
    </source>
</evidence>
<proteinExistence type="predicted"/>
<keyword evidence="4 7" id="KW-0812">Transmembrane</keyword>
<reference evidence="10" key="2">
    <citation type="submission" date="2020-08" db="EMBL/GenBank/DDBJ databases">
        <title>The Agave Microbiome: Exploring the role of microbial communities in plant adaptations to desert environments.</title>
        <authorList>
            <person name="Partida-Martinez L.P."/>
        </authorList>
    </citation>
    <scope>NUCLEOTIDE SEQUENCE [LARGE SCALE GENOMIC DNA]</scope>
    <source>
        <strain evidence="10">AT2.8</strain>
    </source>
</reference>
<accession>A0A852TGM9</accession>
<feature type="transmembrane region" description="Helical" evidence="7">
    <location>
        <begin position="360"/>
        <end position="380"/>
    </location>
</feature>
<dbReference type="InterPro" id="IPR036259">
    <property type="entry name" value="MFS_trans_sf"/>
</dbReference>
<dbReference type="EMBL" id="JACCBX010000006">
    <property type="protein sequence ID" value="NYE06334.1"/>
    <property type="molecule type" value="Genomic_DNA"/>
</dbReference>
<feature type="transmembrane region" description="Helical" evidence="7">
    <location>
        <begin position="160"/>
        <end position="179"/>
    </location>
</feature>
<evidence type="ECO:0000259" key="8">
    <source>
        <dbReference type="PROSITE" id="PS50850"/>
    </source>
</evidence>
<dbReference type="Pfam" id="PF07690">
    <property type="entry name" value="MFS_1"/>
    <property type="match status" value="1"/>
</dbReference>
<feature type="transmembrane region" description="Helical" evidence="7">
    <location>
        <begin position="247"/>
        <end position="265"/>
    </location>
</feature>
<dbReference type="GO" id="GO:0022857">
    <property type="term" value="F:transmembrane transporter activity"/>
    <property type="evidence" value="ECO:0007669"/>
    <property type="project" value="InterPro"/>
</dbReference>
<evidence type="ECO:0000256" key="7">
    <source>
        <dbReference type="SAM" id="Phobius"/>
    </source>
</evidence>
<feature type="transmembrane region" description="Helical" evidence="7">
    <location>
        <begin position="131"/>
        <end position="154"/>
    </location>
</feature>
<feature type="transmembrane region" description="Helical" evidence="7">
    <location>
        <begin position="300"/>
        <end position="322"/>
    </location>
</feature>
<dbReference type="PANTHER" id="PTHR43124">
    <property type="entry name" value="PURINE EFFLUX PUMP PBUE"/>
    <property type="match status" value="1"/>
</dbReference>
<feature type="transmembrane region" description="Helical" evidence="7">
    <location>
        <begin position="95"/>
        <end position="119"/>
    </location>
</feature>